<dbReference type="RefSeq" id="WP_066954376.1">
    <property type="nucleotide sequence ID" value="NZ_BCNX01000003.1"/>
</dbReference>
<evidence type="ECO:0000313" key="2">
    <source>
        <dbReference type="EMBL" id="SDK02073.1"/>
    </source>
</evidence>
<dbReference type="STRING" id="2200.GCA_001571405_00280"/>
<name>A0A1G8YHA1_9EURY</name>
<evidence type="ECO:0008006" key="4">
    <source>
        <dbReference type="Google" id="ProtNLM"/>
    </source>
</evidence>
<organism evidence="2 3">
    <name type="scientific">Methanoculleus thermophilus</name>
    <dbReference type="NCBI Taxonomy" id="2200"/>
    <lineage>
        <taxon>Archaea</taxon>
        <taxon>Methanobacteriati</taxon>
        <taxon>Methanobacteriota</taxon>
        <taxon>Stenosarchaea group</taxon>
        <taxon>Methanomicrobia</taxon>
        <taxon>Methanomicrobiales</taxon>
        <taxon>Methanomicrobiaceae</taxon>
        <taxon>Methanoculleus</taxon>
    </lineage>
</organism>
<feature type="region of interest" description="Disordered" evidence="1">
    <location>
        <begin position="40"/>
        <end position="62"/>
    </location>
</feature>
<accession>A0A1G8YHA1</accession>
<evidence type="ECO:0000256" key="1">
    <source>
        <dbReference type="SAM" id="MobiDB-lite"/>
    </source>
</evidence>
<dbReference type="InterPro" id="IPR047676">
    <property type="entry name" value="FxLYD_dom"/>
</dbReference>
<proteinExistence type="predicted"/>
<reference evidence="2 3" key="1">
    <citation type="submission" date="2016-10" db="EMBL/GenBank/DDBJ databases">
        <authorList>
            <person name="Varghese N."/>
            <person name="Submissions S."/>
        </authorList>
    </citation>
    <scope>NUCLEOTIDE SEQUENCE [LARGE SCALE GENOMIC DNA]</scope>
    <source>
        <strain evidence="2 3">DSM 2373</strain>
    </source>
</reference>
<sequence>MQDASFTRKICKSLLLLACLIGAVAVSGCTETPGELVTPTLESTPASHATYSPSGPQPSFTASVTAPERHYRTDTSCYWVATGTVTNTGDAAARNVVIRFMLIDDENEMIRSTETIFVPRFQAGETKIFTTNPLSGDCDRQYRAEIVVTHDIP</sequence>
<dbReference type="NCBIfam" id="NF038353">
    <property type="entry name" value="FxLYD_dom"/>
    <property type="match status" value="1"/>
</dbReference>
<keyword evidence="3" id="KW-1185">Reference proteome</keyword>
<gene>
    <name evidence="2" type="ORF">SAMN04488571_10317</name>
</gene>
<dbReference type="OrthoDB" id="105477at2157"/>
<protein>
    <recommendedName>
        <fullName evidence="4">CARDB protein</fullName>
    </recommendedName>
</protein>
<dbReference type="EMBL" id="FNFT01000003">
    <property type="protein sequence ID" value="SDK02073.1"/>
    <property type="molecule type" value="Genomic_DNA"/>
</dbReference>
<dbReference type="Proteomes" id="UP000326500">
    <property type="component" value="Unassembled WGS sequence"/>
</dbReference>
<evidence type="ECO:0000313" key="3">
    <source>
        <dbReference type="Proteomes" id="UP000326500"/>
    </source>
</evidence>
<dbReference type="AlphaFoldDB" id="A0A1G8YHA1"/>